<dbReference type="EMBL" id="CAJVQC010099654">
    <property type="protein sequence ID" value="CAG8830669.1"/>
    <property type="molecule type" value="Genomic_DNA"/>
</dbReference>
<name>A0ACA9S7V0_9GLOM</name>
<accession>A0ACA9S7V0</accession>
<reference evidence="1" key="1">
    <citation type="submission" date="2021-06" db="EMBL/GenBank/DDBJ databases">
        <authorList>
            <person name="Kallberg Y."/>
            <person name="Tangrot J."/>
            <person name="Rosling A."/>
        </authorList>
    </citation>
    <scope>NUCLEOTIDE SEQUENCE</scope>
    <source>
        <strain evidence="1">MA461A</strain>
    </source>
</reference>
<sequence>PGRMFWGCFSWHGLGPIIPIHGRINGEVYTQLMRKYAIKAIDFFDNAGISMLPWPPQSPDLNPLENLWQEVESRLRSSLDKPTSIEDLEEMVKAT</sequence>
<comment type="caution">
    <text evidence="1">The sequence shown here is derived from an EMBL/GenBank/DDBJ whole genome shotgun (WGS) entry which is preliminary data.</text>
</comment>
<proteinExistence type="predicted"/>
<gene>
    <name evidence="1" type="ORF">RPERSI_LOCUS27876</name>
</gene>
<protein>
    <submittedName>
        <fullName evidence="1">22138_t:CDS:1</fullName>
    </submittedName>
</protein>
<organism evidence="1 2">
    <name type="scientific">Racocetra persica</name>
    <dbReference type="NCBI Taxonomy" id="160502"/>
    <lineage>
        <taxon>Eukaryota</taxon>
        <taxon>Fungi</taxon>
        <taxon>Fungi incertae sedis</taxon>
        <taxon>Mucoromycota</taxon>
        <taxon>Glomeromycotina</taxon>
        <taxon>Glomeromycetes</taxon>
        <taxon>Diversisporales</taxon>
        <taxon>Gigasporaceae</taxon>
        <taxon>Racocetra</taxon>
    </lineage>
</organism>
<evidence type="ECO:0000313" key="1">
    <source>
        <dbReference type="EMBL" id="CAG8830669.1"/>
    </source>
</evidence>
<evidence type="ECO:0000313" key="2">
    <source>
        <dbReference type="Proteomes" id="UP000789920"/>
    </source>
</evidence>
<feature type="non-terminal residue" evidence="1">
    <location>
        <position position="1"/>
    </location>
</feature>
<keyword evidence="2" id="KW-1185">Reference proteome</keyword>
<dbReference type="Proteomes" id="UP000789920">
    <property type="component" value="Unassembled WGS sequence"/>
</dbReference>